<protein>
    <submittedName>
        <fullName evidence="2">Uncharacterized protein</fullName>
    </submittedName>
</protein>
<feature type="region of interest" description="Disordered" evidence="1">
    <location>
        <begin position="1"/>
        <end position="66"/>
    </location>
</feature>
<proteinExistence type="predicted"/>
<dbReference type="EMBL" id="MU001497">
    <property type="protein sequence ID" value="KAF2447096.1"/>
    <property type="molecule type" value="Genomic_DNA"/>
</dbReference>
<evidence type="ECO:0000313" key="3">
    <source>
        <dbReference type="Proteomes" id="UP000799764"/>
    </source>
</evidence>
<feature type="region of interest" description="Disordered" evidence="1">
    <location>
        <begin position="178"/>
        <end position="220"/>
    </location>
</feature>
<sequence>MQEPPVPSGGLRPGKGTGALSSEHGMPPSASGASCTGGEAGRRRRSRSRRWPVMGEGAGAAAAEEGPVVKPRDDMVVSWCAAASEPCHGVRMGCDGHRRRRVCAVCPWHVHPLGTTARITMMSERYDRLRRSAPSTPPRPTTASLRAPSPRAITAALPATAREHGVAAAEWHCLRCGGRPASTTQPHNHTATPRRPPRNRSARQPARQPSAEPAREQQQQ</sequence>
<accession>A0A9P4UE64</accession>
<dbReference type="AlphaFoldDB" id="A0A9P4UE64"/>
<keyword evidence="3" id="KW-1185">Reference proteome</keyword>
<gene>
    <name evidence="2" type="ORF">P171DRAFT_245537</name>
</gene>
<name>A0A9P4UE64_9PLEO</name>
<comment type="caution">
    <text evidence="2">The sequence shown here is derived from an EMBL/GenBank/DDBJ whole genome shotgun (WGS) entry which is preliminary data.</text>
</comment>
<evidence type="ECO:0000313" key="2">
    <source>
        <dbReference type="EMBL" id="KAF2447096.1"/>
    </source>
</evidence>
<organism evidence="2 3">
    <name type="scientific">Karstenula rhodostoma CBS 690.94</name>
    <dbReference type="NCBI Taxonomy" id="1392251"/>
    <lineage>
        <taxon>Eukaryota</taxon>
        <taxon>Fungi</taxon>
        <taxon>Dikarya</taxon>
        <taxon>Ascomycota</taxon>
        <taxon>Pezizomycotina</taxon>
        <taxon>Dothideomycetes</taxon>
        <taxon>Pleosporomycetidae</taxon>
        <taxon>Pleosporales</taxon>
        <taxon>Massarineae</taxon>
        <taxon>Didymosphaeriaceae</taxon>
        <taxon>Karstenula</taxon>
    </lineage>
</organism>
<dbReference type="Proteomes" id="UP000799764">
    <property type="component" value="Unassembled WGS sequence"/>
</dbReference>
<evidence type="ECO:0000256" key="1">
    <source>
        <dbReference type="SAM" id="MobiDB-lite"/>
    </source>
</evidence>
<reference evidence="2" key="1">
    <citation type="journal article" date="2020" name="Stud. Mycol.">
        <title>101 Dothideomycetes genomes: a test case for predicting lifestyles and emergence of pathogens.</title>
        <authorList>
            <person name="Haridas S."/>
            <person name="Albert R."/>
            <person name="Binder M."/>
            <person name="Bloem J."/>
            <person name="Labutti K."/>
            <person name="Salamov A."/>
            <person name="Andreopoulos B."/>
            <person name="Baker S."/>
            <person name="Barry K."/>
            <person name="Bills G."/>
            <person name="Bluhm B."/>
            <person name="Cannon C."/>
            <person name="Castanera R."/>
            <person name="Culley D."/>
            <person name="Daum C."/>
            <person name="Ezra D."/>
            <person name="Gonzalez J."/>
            <person name="Henrissat B."/>
            <person name="Kuo A."/>
            <person name="Liang C."/>
            <person name="Lipzen A."/>
            <person name="Lutzoni F."/>
            <person name="Magnuson J."/>
            <person name="Mondo S."/>
            <person name="Nolan M."/>
            <person name="Ohm R."/>
            <person name="Pangilinan J."/>
            <person name="Park H.-J."/>
            <person name="Ramirez L."/>
            <person name="Alfaro M."/>
            <person name="Sun H."/>
            <person name="Tritt A."/>
            <person name="Yoshinaga Y."/>
            <person name="Zwiers L.-H."/>
            <person name="Turgeon B."/>
            <person name="Goodwin S."/>
            <person name="Spatafora J."/>
            <person name="Crous P."/>
            <person name="Grigoriev I."/>
        </authorList>
    </citation>
    <scope>NUCLEOTIDE SEQUENCE</scope>
    <source>
        <strain evidence="2">CBS 690.94</strain>
    </source>
</reference>
<feature type="compositionally biased region" description="Polar residues" evidence="1">
    <location>
        <begin position="181"/>
        <end position="191"/>
    </location>
</feature>